<dbReference type="Gene3D" id="3.30.479.20">
    <property type="entry name" value="Elongation factor Ts, dimerisation domain"/>
    <property type="match status" value="1"/>
</dbReference>
<dbReference type="InterPro" id="IPR014039">
    <property type="entry name" value="Transl_elong_EFTs/EF1B_dimer"/>
</dbReference>
<accession>A0A1J4RPA5</accession>
<evidence type="ECO:0000256" key="4">
    <source>
        <dbReference type="ARBA" id="ARBA00022917"/>
    </source>
</evidence>
<feature type="region of interest" description="Involved in Mg(2+) ion dislocation from EF-Tu" evidence="5">
    <location>
        <begin position="83"/>
        <end position="86"/>
    </location>
</feature>
<evidence type="ECO:0000313" key="7">
    <source>
        <dbReference type="EMBL" id="OIN88727.1"/>
    </source>
</evidence>
<dbReference type="InterPro" id="IPR018101">
    <property type="entry name" value="Transl_elong_Ts_CS"/>
</dbReference>
<dbReference type="PANTHER" id="PTHR11741">
    <property type="entry name" value="ELONGATION FACTOR TS"/>
    <property type="match status" value="1"/>
</dbReference>
<dbReference type="GO" id="GO:0005737">
    <property type="term" value="C:cytoplasm"/>
    <property type="evidence" value="ECO:0007669"/>
    <property type="project" value="UniProtKB-SubCell"/>
</dbReference>
<dbReference type="GO" id="GO:0003746">
    <property type="term" value="F:translation elongation factor activity"/>
    <property type="evidence" value="ECO:0007669"/>
    <property type="project" value="UniProtKB-UniRule"/>
</dbReference>
<evidence type="ECO:0000256" key="5">
    <source>
        <dbReference type="HAMAP-Rule" id="MF_00050"/>
    </source>
</evidence>
<organism evidence="7 8">
    <name type="scientific">Candidatus Beckwithbacteria bacterium CG1_02_47_37</name>
    <dbReference type="NCBI Taxonomy" id="1805034"/>
    <lineage>
        <taxon>Bacteria</taxon>
        <taxon>Candidatus Beckwithiibacteriota</taxon>
    </lineage>
</organism>
<dbReference type="Gene3D" id="1.10.8.10">
    <property type="entry name" value="DNA helicase RuvA subunit, C-terminal domain"/>
    <property type="match status" value="1"/>
</dbReference>
<comment type="similarity">
    <text evidence="1 5">Belongs to the EF-Ts family.</text>
</comment>
<keyword evidence="4 5" id="KW-0648">Protein biosynthesis</keyword>
<protein>
    <recommendedName>
        <fullName evidence="2 5">Elongation factor Ts</fullName>
        <shortName evidence="5">EF-Ts</shortName>
    </recommendedName>
</protein>
<sequence>MVKPISLKQIKRLREATGVGIMEAKKALAESGGKETKAKELLKQWGIAKLAGREDKATDEGQVFAYVHHDGRLGSLVKLTCETDFVARSAEFRVLGKELALQAAAMEPKNPAALLKQTYVREPDKTVAELISATAVKVKEKITVAEIIRLAV</sequence>
<dbReference type="InterPro" id="IPR001816">
    <property type="entry name" value="Transl_elong_EFTs/EF1B"/>
</dbReference>
<dbReference type="PANTHER" id="PTHR11741:SF0">
    <property type="entry name" value="ELONGATION FACTOR TS, MITOCHONDRIAL"/>
    <property type="match status" value="1"/>
</dbReference>
<comment type="subcellular location">
    <subcellularLocation>
        <location evidence="5">Cytoplasm</location>
    </subcellularLocation>
</comment>
<dbReference type="Proteomes" id="UP000183144">
    <property type="component" value="Unassembled WGS sequence"/>
</dbReference>
<comment type="function">
    <text evidence="5">Associates with the EF-Tu.GDP complex and induces the exchange of GDP to GTP. It remains bound to the aminoacyl-tRNA.EF-Tu.GTP complex up to the GTP hydrolysis stage on the ribosome.</text>
</comment>
<dbReference type="PROSITE" id="PS01126">
    <property type="entry name" value="EF_TS_1"/>
    <property type="match status" value="1"/>
</dbReference>
<evidence type="ECO:0000256" key="3">
    <source>
        <dbReference type="ARBA" id="ARBA00022768"/>
    </source>
</evidence>
<name>A0A1J4RPA5_9BACT</name>
<dbReference type="EMBL" id="MNUI01000060">
    <property type="protein sequence ID" value="OIN88727.1"/>
    <property type="molecule type" value="Genomic_DNA"/>
</dbReference>
<evidence type="ECO:0000256" key="1">
    <source>
        <dbReference type="ARBA" id="ARBA00005532"/>
    </source>
</evidence>
<keyword evidence="3 5" id="KW-0251">Elongation factor</keyword>
<reference evidence="7 8" key="1">
    <citation type="journal article" date="2016" name="Environ. Microbiol.">
        <title>Genomic resolution of a cold subsurface aquifer community provides metabolic insights for novel microbes adapted to high CO concentrations.</title>
        <authorList>
            <person name="Probst A.J."/>
            <person name="Castelle C.J."/>
            <person name="Singh A."/>
            <person name="Brown C.T."/>
            <person name="Anantharaman K."/>
            <person name="Sharon I."/>
            <person name="Hug L.A."/>
            <person name="Burstein D."/>
            <person name="Emerson J.B."/>
            <person name="Thomas B.C."/>
            <person name="Banfield J.F."/>
        </authorList>
    </citation>
    <scope>NUCLEOTIDE SEQUENCE [LARGE SCALE GENOMIC DNA]</scope>
    <source>
        <strain evidence="7">CG1_02_47_37</strain>
    </source>
</reference>
<dbReference type="InterPro" id="IPR009060">
    <property type="entry name" value="UBA-like_sf"/>
</dbReference>
<evidence type="ECO:0000256" key="2">
    <source>
        <dbReference type="ARBA" id="ARBA00016956"/>
    </source>
</evidence>
<dbReference type="SUPFAM" id="SSF54713">
    <property type="entry name" value="Elongation factor Ts (EF-Ts), dimerisation domain"/>
    <property type="match status" value="1"/>
</dbReference>
<gene>
    <name evidence="5" type="primary">tsf</name>
    <name evidence="7" type="ORF">AUJ59_03480</name>
</gene>
<keyword evidence="5" id="KW-0963">Cytoplasm</keyword>
<dbReference type="STRING" id="1805034.AUJ59_03480"/>
<proteinExistence type="inferred from homology"/>
<dbReference type="CDD" id="cd14275">
    <property type="entry name" value="UBA_EF-Ts"/>
    <property type="match status" value="1"/>
</dbReference>
<dbReference type="AlphaFoldDB" id="A0A1J4RPA5"/>
<dbReference type="FunFam" id="1.10.8.10:FF:000001">
    <property type="entry name" value="Elongation factor Ts"/>
    <property type="match status" value="1"/>
</dbReference>
<evidence type="ECO:0000313" key="8">
    <source>
        <dbReference type="Proteomes" id="UP000183144"/>
    </source>
</evidence>
<feature type="domain" description="Translation elongation factor EFTs/EF1B dimerisation" evidence="6">
    <location>
        <begin position="75"/>
        <end position="149"/>
    </location>
</feature>
<evidence type="ECO:0000259" key="6">
    <source>
        <dbReference type="Pfam" id="PF00889"/>
    </source>
</evidence>
<dbReference type="SUPFAM" id="SSF46934">
    <property type="entry name" value="UBA-like"/>
    <property type="match status" value="1"/>
</dbReference>
<comment type="caution">
    <text evidence="7">The sequence shown here is derived from an EMBL/GenBank/DDBJ whole genome shotgun (WGS) entry which is preliminary data.</text>
</comment>
<dbReference type="InterPro" id="IPR036402">
    <property type="entry name" value="EF-Ts_dimer_sf"/>
</dbReference>
<dbReference type="Pfam" id="PF00889">
    <property type="entry name" value="EF_TS"/>
    <property type="match status" value="1"/>
</dbReference>
<dbReference type="HAMAP" id="MF_00050">
    <property type="entry name" value="EF_Ts"/>
    <property type="match status" value="1"/>
</dbReference>